<proteinExistence type="predicted"/>
<dbReference type="SUPFAM" id="SSF55729">
    <property type="entry name" value="Acyl-CoA N-acyltransferases (Nat)"/>
    <property type="match status" value="1"/>
</dbReference>
<dbReference type="InterPro" id="IPR000182">
    <property type="entry name" value="GNAT_dom"/>
</dbReference>
<evidence type="ECO:0000259" key="1">
    <source>
        <dbReference type="PROSITE" id="PS51186"/>
    </source>
</evidence>
<dbReference type="Pfam" id="PF13508">
    <property type="entry name" value="Acetyltransf_7"/>
    <property type="match status" value="1"/>
</dbReference>
<dbReference type="Proteomes" id="UP000543556">
    <property type="component" value="Unassembled WGS sequence"/>
</dbReference>
<gene>
    <name evidence="2" type="ORF">G6034_01025</name>
</gene>
<reference evidence="2 3" key="1">
    <citation type="submission" date="2020-02" db="EMBL/GenBank/DDBJ databases">
        <title>Genome sequence of strain AETb3-4.</title>
        <authorList>
            <person name="Gao J."/>
            <person name="Zhang X."/>
        </authorList>
    </citation>
    <scope>NUCLEOTIDE SEQUENCE [LARGE SCALE GENOMIC DNA]</scope>
    <source>
        <strain evidence="2 3">AETb3-4</strain>
    </source>
</reference>
<keyword evidence="3" id="KW-1185">Reference proteome</keyword>
<dbReference type="PROSITE" id="PS51186">
    <property type="entry name" value="GNAT"/>
    <property type="match status" value="1"/>
</dbReference>
<comment type="caution">
    <text evidence="2">The sequence shown here is derived from an EMBL/GenBank/DDBJ whole genome shotgun (WGS) entry which is preliminary data.</text>
</comment>
<protein>
    <submittedName>
        <fullName evidence="2">GNAT family N-acetyltransferase</fullName>
    </submittedName>
</protein>
<evidence type="ECO:0000313" key="2">
    <source>
        <dbReference type="EMBL" id="NVM93506.1"/>
    </source>
</evidence>
<feature type="domain" description="N-acetyltransferase" evidence="1">
    <location>
        <begin position="91"/>
        <end position="237"/>
    </location>
</feature>
<dbReference type="GO" id="GO:0016747">
    <property type="term" value="F:acyltransferase activity, transferring groups other than amino-acyl groups"/>
    <property type="evidence" value="ECO:0007669"/>
    <property type="project" value="InterPro"/>
</dbReference>
<evidence type="ECO:0000313" key="3">
    <source>
        <dbReference type="Proteomes" id="UP000543556"/>
    </source>
</evidence>
<sequence length="238" mass="25952">MTSGSTELDGLLDAWFTGWTALRSYRTSFDTGYHGALRLDRSGDWEYFICDPAAADFAVLAAHVAQAENRAMCVLGPDIHRYVRQAHAAGLGMLSASEQMMAVRMEAQDSQDPFLGDPELTLQVTRMGGRRAASACQARLSGTIARGRLVLASGKVAVYGEYAVFDQIETHPDHRRQGFGRLMMQSLAAHAKDYPVTTGLLLASTDGQRLYAKMGWHSVGAVTVLVPRARLERDMAGL</sequence>
<dbReference type="RefSeq" id="WP_176633232.1">
    <property type="nucleotide sequence ID" value="NZ_JAAMFM010000001.1"/>
</dbReference>
<dbReference type="InterPro" id="IPR016181">
    <property type="entry name" value="Acyl_CoA_acyltransferase"/>
</dbReference>
<dbReference type="EMBL" id="JAAMFM010000001">
    <property type="protein sequence ID" value="NVM93506.1"/>
    <property type="molecule type" value="Genomic_DNA"/>
</dbReference>
<keyword evidence="2" id="KW-0808">Transferase</keyword>
<name>A0A7Y7LYG5_9MICC</name>
<dbReference type="AlphaFoldDB" id="A0A7Y7LYG5"/>
<dbReference type="CDD" id="cd04301">
    <property type="entry name" value="NAT_SF"/>
    <property type="match status" value="1"/>
</dbReference>
<organism evidence="2 3">
    <name type="scientific">Arthrobacter wenxiniae</name>
    <dbReference type="NCBI Taxonomy" id="2713570"/>
    <lineage>
        <taxon>Bacteria</taxon>
        <taxon>Bacillati</taxon>
        <taxon>Actinomycetota</taxon>
        <taxon>Actinomycetes</taxon>
        <taxon>Micrococcales</taxon>
        <taxon>Micrococcaceae</taxon>
        <taxon>Arthrobacter</taxon>
    </lineage>
</organism>
<dbReference type="Gene3D" id="3.40.630.30">
    <property type="match status" value="1"/>
</dbReference>
<accession>A0A7Y7LYG5</accession>